<feature type="transmembrane region" description="Helical" evidence="7">
    <location>
        <begin position="107"/>
        <end position="127"/>
    </location>
</feature>
<gene>
    <name evidence="9" type="ORF">CF651_24075</name>
</gene>
<comment type="subcellular location">
    <subcellularLocation>
        <location evidence="1">Cell membrane</location>
        <topology evidence="1">Multi-pass membrane protein</topology>
    </subcellularLocation>
</comment>
<dbReference type="PANTHER" id="PTHR33778">
    <property type="entry name" value="PROTEIN MGTC"/>
    <property type="match status" value="1"/>
</dbReference>
<evidence type="ECO:0000256" key="5">
    <source>
        <dbReference type="ARBA" id="ARBA00022989"/>
    </source>
</evidence>
<comment type="caution">
    <text evidence="9">The sequence shown here is derived from an EMBL/GenBank/DDBJ whole genome shotgun (WGS) entry which is preliminary data.</text>
</comment>
<keyword evidence="5 7" id="KW-1133">Transmembrane helix</keyword>
<dbReference type="Proteomes" id="UP000215509">
    <property type="component" value="Unassembled WGS sequence"/>
</dbReference>
<evidence type="ECO:0000256" key="1">
    <source>
        <dbReference type="ARBA" id="ARBA00004651"/>
    </source>
</evidence>
<evidence type="ECO:0000313" key="10">
    <source>
        <dbReference type="Proteomes" id="UP000215509"/>
    </source>
</evidence>
<dbReference type="Pfam" id="PF02308">
    <property type="entry name" value="MgtC"/>
    <property type="match status" value="1"/>
</dbReference>
<sequence length="288" mass="31650">MNKNKHLLFRLYRKIARSLLKELPFKGGDLLVESIWHISDWDLTLRLLLSAALGGLIGLEREWNNHAAGFRTHILVCLGATAIMLLSIYGFEGFLQEPNVRVDPARLAAQVISGIGFLGAGAILRTGSTVSGLTTAASIWVVAAIGLCVGAGFMYPALLTTGLVFISLFALNKWEKVFMQKRRSHELLIKVPDKPGMLGAVTSELGELGIQIKNIQMKTLDESWDRDTSLSIVELKLDIRFQKQEAVVAALENISAIPEVLWIEAAGQYAGKPKSLHQNRARSSNTFT</sequence>
<dbReference type="InterPro" id="IPR049177">
    <property type="entry name" value="MgtC_SapB_SrpB_YhiD_N"/>
</dbReference>
<protein>
    <submittedName>
        <fullName evidence="9">Magnesium transporter MgtC</fullName>
    </submittedName>
</protein>
<evidence type="ECO:0000256" key="3">
    <source>
        <dbReference type="ARBA" id="ARBA00022475"/>
    </source>
</evidence>
<dbReference type="AlphaFoldDB" id="A0A229UJY5"/>
<dbReference type="Pfam" id="PF01842">
    <property type="entry name" value="ACT"/>
    <property type="match status" value="1"/>
</dbReference>
<evidence type="ECO:0000256" key="6">
    <source>
        <dbReference type="ARBA" id="ARBA00023136"/>
    </source>
</evidence>
<dbReference type="InterPro" id="IPR003416">
    <property type="entry name" value="MgtC/SapB/SrpB/YhiD_fam"/>
</dbReference>
<dbReference type="GO" id="GO:0005886">
    <property type="term" value="C:plasma membrane"/>
    <property type="evidence" value="ECO:0007669"/>
    <property type="project" value="UniProtKB-SubCell"/>
</dbReference>
<evidence type="ECO:0000256" key="4">
    <source>
        <dbReference type="ARBA" id="ARBA00022692"/>
    </source>
</evidence>
<evidence type="ECO:0000256" key="2">
    <source>
        <dbReference type="ARBA" id="ARBA00009298"/>
    </source>
</evidence>
<dbReference type="InterPro" id="IPR045865">
    <property type="entry name" value="ACT-like_dom_sf"/>
</dbReference>
<feature type="transmembrane region" description="Helical" evidence="7">
    <location>
        <begin position="72"/>
        <end position="95"/>
    </location>
</feature>
<dbReference type="SUPFAM" id="SSF55021">
    <property type="entry name" value="ACT-like"/>
    <property type="match status" value="1"/>
</dbReference>
<organism evidence="9 10">
    <name type="scientific">Paenibacillus rigui</name>
    <dbReference type="NCBI Taxonomy" id="554312"/>
    <lineage>
        <taxon>Bacteria</taxon>
        <taxon>Bacillati</taxon>
        <taxon>Bacillota</taxon>
        <taxon>Bacilli</taxon>
        <taxon>Bacillales</taxon>
        <taxon>Paenibacillaceae</taxon>
        <taxon>Paenibacillus</taxon>
    </lineage>
</organism>
<proteinExistence type="inferred from homology"/>
<dbReference type="EMBL" id="NMQW01000039">
    <property type="protein sequence ID" value="OXM83757.1"/>
    <property type="molecule type" value="Genomic_DNA"/>
</dbReference>
<comment type="similarity">
    <text evidence="2">Belongs to the MgtC/SapB family.</text>
</comment>
<keyword evidence="3" id="KW-1003">Cell membrane</keyword>
<dbReference type="PRINTS" id="PR01837">
    <property type="entry name" value="MGTCSAPBPROT"/>
</dbReference>
<feature type="domain" description="ACT" evidence="8">
    <location>
        <begin position="186"/>
        <end position="268"/>
    </location>
</feature>
<dbReference type="Gene3D" id="3.30.70.260">
    <property type="match status" value="1"/>
</dbReference>
<evidence type="ECO:0000313" key="9">
    <source>
        <dbReference type="EMBL" id="OXM83757.1"/>
    </source>
</evidence>
<reference evidence="9 10" key="1">
    <citation type="submission" date="2017-07" db="EMBL/GenBank/DDBJ databases">
        <title>Genome sequencing and assembly of Paenibacillus rigui.</title>
        <authorList>
            <person name="Mayilraj S."/>
        </authorList>
    </citation>
    <scope>NUCLEOTIDE SEQUENCE [LARGE SCALE GENOMIC DNA]</scope>
    <source>
        <strain evidence="9 10">JCM 16352</strain>
    </source>
</reference>
<evidence type="ECO:0000259" key="8">
    <source>
        <dbReference type="PROSITE" id="PS51671"/>
    </source>
</evidence>
<keyword evidence="4 7" id="KW-0812">Transmembrane</keyword>
<keyword evidence="6 7" id="KW-0472">Membrane</keyword>
<evidence type="ECO:0000256" key="7">
    <source>
        <dbReference type="SAM" id="Phobius"/>
    </source>
</evidence>
<keyword evidence="10" id="KW-1185">Reference proteome</keyword>
<dbReference type="OrthoDB" id="9811198at2"/>
<dbReference type="PROSITE" id="PS51671">
    <property type="entry name" value="ACT"/>
    <property type="match status" value="1"/>
</dbReference>
<dbReference type="InterPro" id="IPR002912">
    <property type="entry name" value="ACT_dom"/>
</dbReference>
<accession>A0A229UJY5</accession>
<name>A0A229UJY5_9BACL</name>
<dbReference type="PANTHER" id="PTHR33778:SF1">
    <property type="entry name" value="MAGNESIUM TRANSPORTER YHID-RELATED"/>
    <property type="match status" value="1"/>
</dbReference>
<feature type="transmembrane region" description="Helical" evidence="7">
    <location>
        <begin position="139"/>
        <end position="172"/>
    </location>
</feature>